<dbReference type="AlphaFoldDB" id="A0AAV7MCU5"/>
<accession>A0AAV7MCU5</accession>
<keyword evidence="2" id="KW-1185">Reference proteome</keyword>
<reference evidence="1" key="1">
    <citation type="journal article" date="2022" name="bioRxiv">
        <title>Sequencing and chromosome-scale assembly of the giantPleurodeles waltlgenome.</title>
        <authorList>
            <person name="Brown T."/>
            <person name="Elewa A."/>
            <person name="Iarovenko S."/>
            <person name="Subramanian E."/>
            <person name="Araus A.J."/>
            <person name="Petzold A."/>
            <person name="Susuki M."/>
            <person name="Suzuki K.-i.T."/>
            <person name="Hayashi T."/>
            <person name="Toyoda A."/>
            <person name="Oliveira C."/>
            <person name="Osipova E."/>
            <person name="Leigh N.D."/>
            <person name="Simon A."/>
            <person name="Yun M.H."/>
        </authorList>
    </citation>
    <scope>NUCLEOTIDE SEQUENCE</scope>
    <source>
        <strain evidence="1">20211129_DDA</strain>
        <tissue evidence="1">Liver</tissue>
    </source>
</reference>
<comment type="caution">
    <text evidence="1">The sequence shown here is derived from an EMBL/GenBank/DDBJ whole genome shotgun (WGS) entry which is preliminary data.</text>
</comment>
<dbReference type="Proteomes" id="UP001066276">
    <property type="component" value="Chromosome 10"/>
</dbReference>
<dbReference type="EMBL" id="JANPWB010000014">
    <property type="protein sequence ID" value="KAJ1100919.1"/>
    <property type="molecule type" value="Genomic_DNA"/>
</dbReference>
<feature type="non-terminal residue" evidence="1">
    <location>
        <position position="1"/>
    </location>
</feature>
<organism evidence="1 2">
    <name type="scientific">Pleurodeles waltl</name>
    <name type="common">Iberian ribbed newt</name>
    <dbReference type="NCBI Taxonomy" id="8319"/>
    <lineage>
        <taxon>Eukaryota</taxon>
        <taxon>Metazoa</taxon>
        <taxon>Chordata</taxon>
        <taxon>Craniata</taxon>
        <taxon>Vertebrata</taxon>
        <taxon>Euteleostomi</taxon>
        <taxon>Amphibia</taxon>
        <taxon>Batrachia</taxon>
        <taxon>Caudata</taxon>
        <taxon>Salamandroidea</taxon>
        <taxon>Salamandridae</taxon>
        <taxon>Pleurodelinae</taxon>
        <taxon>Pleurodeles</taxon>
    </lineage>
</organism>
<gene>
    <name evidence="1" type="ORF">NDU88_005994</name>
</gene>
<proteinExistence type="predicted"/>
<evidence type="ECO:0000313" key="1">
    <source>
        <dbReference type="EMBL" id="KAJ1100919.1"/>
    </source>
</evidence>
<protein>
    <submittedName>
        <fullName evidence="1">Uncharacterized protein</fullName>
    </submittedName>
</protein>
<sequence length="190" mass="20324">QAAAVREALRIICDAGRDDLIQPGVLSQASIGFECPKRAAAGGVAAAVLACSPPQHRGTKSMNGRCLGEHKQKFKKETALMVLSSLAAAMSSVEVEKRGRGRACIQAPAHNRPVSEGWASEECAPEVGGGLGLDFPAMLAQSENSQYRQGNVPETERLLSNASTKNVKEKIYIFRSLHHRADEVPSEKGF</sequence>
<name>A0AAV7MCU5_PLEWA</name>
<evidence type="ECO:0000313" key="2">
    <source>
        <dbReference type="Proteomes" id="UP001066276"/>
    </source>
</evidence>